<dbReference type="Pfam" id="PF20776">
    <property type="entry name" value="SLS1_N"/>
    <property type="match status" value="1"/>
</dbReference>
<evidence type="ECO:0000313" key="4">
    <source>
        <dbReference type="Proteomes" id="UP001056012"/>
    </source>
</evidence>
<sequence length="1227" mass="136683">MQAFVPKNRRPKFDLHLRIIDLNNVPLVSGTSFVKWHLSHSTAAEHRGRTDNCQVKDHKVGYDYEAVLPVRLTVDKNGMLQECGIEFEVVQEYGTGKGEKITLGTVKLNLAEYVEQSEMATAPGEDPGVTRRYLMQDSKINSTLKIGIYMRQTEGDKNFIAPALRTAQVFSGIAVSHSLMTNKSREVGELQDMYRRTLAAYWSAQPGELKADECIEDIFAGGDGWGDREKSYPQQMRSQQSLRFAGDSSGSVSENESRHMHGSSISRKSHETLRPGDMKPIRSPHVRGRESLEQRASHMKAEAARQRQRPVQETLHSALNVSPAPSSFMLASRAPSAFVCLRCEAQIARRRLPVVPSRVARANFSTSARLREDGSENKDALSELDRQDLKITRVVQPLNRVKRRKGKIIKETSASLGGIKQLGDNADILVLREIEVANEESHAQKPEIVEPARPVEVPDIFASLQQEGKAITPEEIYQQIGSLRPKNDGDPNEPQYVAQTTFVKLKNLLMNGFTQQQLMTFYSVAKNIKRGQVNKGVIDSLKREEDNPKRPVERSEWQPGTTSITKRLPGVDRHVKVMGWRKNVSKQLLVDRILRDQWNLVLLEEIEAPGELELFLKPWQMTLLTVGERSVLEDIRLMRKVKLQIYKAHDIVRITADKSTAEYAANDIEEALQHTETKRMNLKNYMHLLEDGVISKDQNLDLTALYLQKDLDVVSALTKTSITATSRHIFTIRGFSNAAVEEAKRSLVNFLPLKDAITRTLDTVDLSSKGVSVYPAPVYVEKSSLEYQVRNAALGRLSMPHPRMTVAESADVAQDSAVIPTSSNAALQDLVGRTAAILVQNVQEFPQMEDQGIWVPEPQHKLAAKFGQALLPLDRAGAEEADANASGQLSQNTFVSSLPGLFSVLASTDLSVSTRLIPPVLNYHFRPDPEQTGFDASQLFPTFKIRMMTDRQGAKAYFRKASIRFWQHAHTVSLPNKAADLQFYSYGGLRLQKDHNDANIQKWIGAAVKSIVSGGRIVAPPLSIDIPKWTIPGFSRDEKGMATVRYHFSGVEFRQTLSGTMLGERISYSTMQSGKLNAKGGELLAYYNGESIHDEVAIKSFVERCHGIVDLITSASAQKSSLSRQIRVRDIGSARKAKRSEMANKTSDVVDEVSGEPSEDLQEHVASDPSVQEHVVMEEPSITEAGIREDESVAAADQYGNDTLTSRRLFTGPEDEGDFADSSPKNA</sequence>
<feature type="region of interest" description="Disordered" evidence="1">
    <location>
        <begin position="225"/>
        <end position="290"/>
    </location>
</feature>
<dbReference type="InterPro" id="IPR048401">
    <property type="entry name" value="SLS1_C"/>
</dbReference>
<reference evidence="3" key="1">
    <citation type="submission" date="2021-12" db="EMBL/GenBank/DDBJ databases">
        <title>Curvularia clavata genome.</title>
        <authorList>
            <person name="Cao Y."/>
        </authorList>
    </citation>
    <scope>NUCLEOTIDE SEQUENCE</scope>
    <source>
        <strain evidence="3">Yc1106</strain>
    </source>
</reference>
<dbReference type="PANTHER" id="PTHR37919:SF2">
    <property type="entry name" value="EXPERA DOMAIN-CONTAINING PROTEIN"/>
    <property type="match status" value="1"/>
</dbReference>
<dbReference type="VEuPathDB" id="FungiDB:yc1106_05814"/>
<proteinExistence type="predicted"/>
<feature type="compositionally biased region" description="Polar residues" evidence="1">
    <location>
        <begin position="232"/>
        <end position="254"/>
    </location>
</feature>
<dbReference type="InterPro" id="IPR032741">
    <property type="entry name" value="Sls1_KH-1"/>
</dbReference>
<feature type="domain" description="C2 NT-type" evidence="2">
    <location>
        <begin position="3"/>
        <end position="152"/>
    </location>
</feature>
<evidence type="ECO:0000313" key="3">
    <source>
        <dbReference type="EMBL" id="USP78540.1"/>
    </source>
</evidence>
<dbReference type="Proteomes" id="UP001056012">
    <property type="component" value="Chromosome 4"/>
</dbReference>
<gene>
    <name evidence="3" type="ORF">yc1106_05814</name>
</gene>
<protein>
    <recommendedName>
        <fullName evidence="2">C2 NT-type domain-containing protein</fullName>
    </recommendedName>
</protein>
<keyword evidence="4" id="KW-1185">Reference proteome</keyword>
<feature type="compositionally biased region" description="Basic and acidic residues" evidence="1">
    <location>
        <begin position="268"/>
        <end position="280"/>
    </location>
</feature>
<dbReference type="PROSITE" id="PS51840">
    <property type="entry name" value="C2_NT"/>
    <property type="match status" value="1"/>
</dbReference>
<dbReference type="InterPro" id="IPR048400">
    <property type="entry name" value="SLS1_N"/>
</dbReference>
<feature type="region of interest" description="Disordered" evidence="1">
    <location>
        <begin position="540"/>
        <end position="562"/>
    </location>
</feature>
<evidence type="ECO:0000259" key="2">
    <source>
        <dbReference type="PROSITE" id="PS51840"/>
    </source>
</evidence>
<name>A0A9Q8ZAA1_CURCL</name>
<dbReference type="PANTHER" id="PTHR37919">
    <property type="entry name" value="PROTEIN CBG05606"/>
    <property type="match status" value="1"/>
</dbReference>
<accession>A0A9Q8ZAA1</accession>
<organism evidence="3 4">
    <name type="scientific">Curvularia clavata</name>
    <dbReference type="NCBI Taxonomy" id="95742"/>
    <lineage>
        <taxon>Eukaryota</taxon>
        <taxon>Fungi</taxon>
        <taxon>Dikarya</taxon>
        <taxon>Ascomycota</taxon>
        <taxon>Pezizomycotina</taxon>
        <taxon>Dothideomycetes</taxon>
        <taxon>Pleosporomycetidae</taxon>
        <taxon>Pleosporales</taxon>
        <taxon>Pleosporineae</taxon>
        <taxon>Pleosporaceae</taxon>
        <taxon>Curvularia</taxon>
    </lineage>
</organism>
<feature type="compositionally biased region" description="Acidic residues" evidence="1">
    <location>
        <begin position="1149"/>
        <end position="1160"/>
    </location>
</feature>
<dbReference type="Pfam" id="PF20778">
    <property type="entry name" value="SLS1_C"/>
    <property type="match status" value="1"/>
</dbReference>
<dbReference type="OrthoDB" id="5392646at2759"/>
<dbReference type="Pfam" id="PF14611">
    <property type="entry name" value="KH_SLS1_1"/>
    <property type="match status" value="1"/>
</dbReference>
<evidence type="ECO:0000256" key="1">
    <source>
        <dbReference type="SAM" id="MobiDB-lite"/>
    </source>
</evidence>
<feature type="region of interest" description="Disordered" evidence="1">
    <location>
        <begin position="1137"/>
        <end position="1227"/>
    </location>
</feature>
<dbReference type="EMBL" id="CP089277">
    <property type="protein sequence ID" value="USP78540.1"/>
    <property type="molecule type" value="Genomic_DNA"/>
</dbReference>
<dbReference type="Pfam" id="PF10358">
    <property type="entry name" value="NT-C2"/>
    <property type="match status" value="1"/>
</dbReference>
<dbReference type="AlphaFoldDB" id="A0A9Q8ZAA1"/>
<dbReference type="InterPro" id="IPR019448">
    <property type="entry name" value="NT-C2"/>
</dbReference>
<feature type="compositionally biased region" description="Basic and acidic residues" evidence="1">
    <location>
        <begin position="540"/>
        <end position="556"/>
    </location>
</feature>
<dbReference type="GO" id="GO:0005743">
    <property type="term" value="C:mitochondrial inner membrane"/>
    <property type="evidence" value="ECO:0007669"/>
    <property type="project" value="InterPro"/>
</dbReference>